<evidence type="ECO:0000256" key="8">
    <source>
        <dbReference type="SAM" id="Phobius"/>
    </source>
</evidence>
<keyword evidence="11" id="KW-1185">Reference proteome</keyword>
<comment type="cofactor">
    <cofactor evidence="1">
        <name>Zn(2+)</name>
        <dbReference type="ChEBI" id="CHEBI:29105"/>
    </cofactor>
</comment>
<accession>A0ABW1EHE1</accession>
<evidence type="ECO:0000256" key="2">
    <source>
        <dbReference type="ARBA" id="ARBA00007931"/>
    </source>
</evidence>
<organism evidence="10 11">
    <name type="scientific">Acidicapsa dinghuensis</name>
    <dbReference type="NCBI Taxonomy" id="2218256"/>
    <lineage>
        <taxon>Bacteria</taxon>
        <taxon>Pseudomonadati</taxon>
        <taxon>Acidobacteriota</taxon>
        <taxon>Terriglobia</taxon>
        <taxon>Terriglobales</taxon>
        <taxon>Acidobacteriaceae</taxon>
        <taxon>Acidicapsa</taxon>
    </lineage>
</organism>
<name>A0ABW1EHE1_9BACT</name>
<feature type="domain" description="CBS" evidence="9">
    <location>
        <begin position="244"/>
        <end position="301"/>
    </location>
</feature>
<evidence type="ECO:0000256" key="7">
    <source>
        <dbReference type="PROSITE-ProRule" id="PRU00703"/>
    </source>
</evidence>
<dbReference type="InterPro" id="IPR046342">
    <property type="entry name" value="CBS_dom_sf"/>
</dbReference>
<evidence type="ECO:0000256" key="4">
    <source>
        <dbReference type="ARBA" id="ARBA00022801"/>
    </source>
</evidence>
<dbReference type="CDD" id="cd02205">
    <property type="entry name" value="CBS_pair_SF"/>
    <property type="match status" value="1"/>
</dbReference>
<dbReference type="Proteomes" id="UP001596091">
    <property type="component" value="Unassembled WGS sequence"/>
</dbReference>
<evidence type="ECO:0000256" key="1">
    <source>
        <dbReference type="ARBA" id="ARBA00001947"/>
    </source>
</evidence>
<dbReference type="PANTHER" id="PTHR39188:SF3">
    <property type="entry name" value="STAGE IV SPORULATION PROTEIN FB"/>
    <property type="match status" value="1"/>
</dbReference>
<keyword evidence="8" id="KW-1133">Transmembrane helix</keyword>
<dbReference type="RefSeq" id="WP_263339887.1">
    <property type="nucleotide sequence ID" value="NZ_JAGSYH010000005.1"/>
</dbReference>
<keyword evidence="6" id="KW-0482">Metalloprotease</keyword>
<feature type="transmembrane region" description="Helical" evidence="8">
    <location>
        <begin position="100"/>
        <end position="126"/>
    </location>
</feature>
<feature type="transmembrane region" description="Helical" evidence="8">
    <location>
        <begin position="186"/>
        <end position="206"/>
    </location>
</feature>
<dbReference type="PANTHER" id="PTHR39188">
    <property type="entry name" value="MEMBRANE-ASSOCIATED ZINC METALLOPROTEASE M50B"/>
    <property type="match status" value="1"/>
</dbReference>
<keyword evidence="8" id="KW-0812">Transmembrane</keyword>
<feature type="transmembrane region" description="Helical" evidence="8">
    <location>
        <begin position="146"/>
        <end position="165"/>
    </location>
</feature>
<feature type="transmembrane region" description="Helical" evidence="8">
    <location>
        <begin position="21"/>
        <end position="50"/>
    </location>
</feature>
<comment type="caution">
    <text evidence="10">The sequence shown here is derived from an EMBL/GenBank/DDBJ whole genome shotgun (WGS) entry which is preliminary data.</text>
</comment>
<dbReference type="SUPFAM" id="SSF54631">
    <property type="entry name" value="CBS-domain pair"/>
    <property type="match status" value="1"/>
</dbReference>
<evidence type="ECO:0000256" key="6">
    <source>
        <dbReference type="ARBA" id="ARBA00023049"/>
    </source>
</evidence>
<evidence type="ECO:0000259" key="9">
    <source>
        <dbReference type="PROSITE" id="PS51371"/>
    </source>
</evidence>
<proteinExistence type="inferred from homology"/>
<keyword evidence="5" id="KW-0862">Zinc</keyword>
<evidence type="ECO:0000256" key="3">
    <source>
        <dbReference type="ARBA" id="ARBA00022670"/>
    </source>
</evidence>
<evidence type="ECO:0000313" key="11">
    <source>
        <dbReference type="Proteomes" id="UP001596091"/>
    </source>
</evidence>
<comment type="similarity">
    <text evidence="2">Belongs to the peptidase M50B family.</text>
</comment>
<keyword evidence="3" id="KW-0645">Protease</keyword>
<dbReference type="EMBL" id="JBHSPH010000005">
    <property type="protein sequence ID" value="MFC5863726.1"/>
    <property type="molecule type" value="Genomic_DNA"/>
</dbReference>
<keyword evidence="7" id="KW-0129">CBS domain</keyword>
<dbReference type="Gene3D" id="3.10.580.10">
    <property type="entry name" value="CBS-domain"/>
    <property type="match status" value="1"/>
</dbReference>
<gene>
    <name evidence="10" type="ORF">ACFPT7_15570</name>
</gene>
<evidence type="ECO:0000313" key="10">
    <source>
        <dbReference type="EMBL" id="MFC5863726.1"/>
    </source>
</evidence>
<dbReference type="InterPro" id="IPR000644">
    <property type="entry name" value="CBS_dom"/>
</dbReference>
<keyword evidence="4" id="KW-0378">Hydrolase</keyword>
<evidence type="ECO:0000256" key="5">
    <source>
        <dbReference type="ARBA" id="ARBA00022833"/>
    </source>
</evidence>
<protein>
    <submittedName>
        <fullName evidence="10">CBS domain-containing protein</fullName>
    </submittedName>
</protein>
<dbReference type="Pfam" id="PF00571">
    <property type="entry name" value="CBS"/>
    <property type="match status" value="2"/>
</dbReference>
<reference evidence="11" key="1">
    <citation type="journal article" date="2019" name="Int. J. Syst. Evol. Microbiol.">
        <title>The Global Catalogue of Microorganisms (GCM) 10K type strain sequencing project: providing services to taxonomists for standard genome sequencing and annotation.</title>
        <authorList>
            <consortium name="The Broad Institute Genomics Platform"/>
            <consortium name="The Broad Institute Genome Sequencing Center for Infectious Disease"/>
            <person name="Wu L."/>
            <person name="Ma J."/>
        </authorList>
    </citation>
    <scope>NUCLEOTIDE SEQUENCE [LARGE SCALE GENOMIC DNA]</scope>
    <source>
        <strain evidence="11">JCM 4087</strain>
    </source>
</reference>
<dbReference type="PROSITE" id="PS51371">
    <property type="entry name" value="CBS"/>
    <property type="match status" value="2"/>
</dbReference>
<feature type="transmembrane region" description="Helical" evidence="8">
    <location>
        <begin position="70"/>
        <end position="88"/>
    </location>
</feature>
<sequence length="371" mass="39962">MRGWSIPLGRWMGVEIRIHTFFVMLAVVFMLVANAAGVSSTAGLALWVLVFAAVVVREIGRLLVAGWLGLRLRTILILPIGGLFAYANPESQERSSSGSAQYALAAAGPIANISTAAILAAGAMGASGSFPLLTPPLVSPTTLVRSLIWLQAALGLLHLLPAYPLDAGRLLRNNWTRAHSPSAASRALSGLGQLVALAAIFCGFFLHDPILPAAGFFIFIGAQIEDQGVFFQSVVDTVQMREVMLTDYATLSPSDTLADALHRCVHSLQEDFPVVRNRQVVGIVNRQRIVEQLRIEGNGYIQGVMSRTFQVARPDDTLGAIIRRINAGRGLSLIPVAEGENIVGMVSVQNLMTSMSLLSEQRRLERLDSEN</sequence>
<feature type="domain" description="CBS" evidence="9">
    <location>
        <begin position="305"/>
        <end position="364"/>
    </location>
</feature>
<keyword evidence="8" id="KW-0472">Membrane</keyword>